<evidence type="ECO:0000256" key="2">
    <source>
        <dbReference type="ARBA" id="ARBA00006035"/>
    </source>
</evidence>
<protein>
    <recommendedName>
        <fullName evidence="8">DNA polymerase delta subunit 2</fullName>
    </recommendedName>
</protein>
<keyword evidence="4" id="KW-0539">Nucleus</keyword>
<dbReference type="Gene3D" id="3.60.21.50">
    <property type="match status" value="1"/>
</dbReference>
<evidence type="ECO:0000256" key="1">
    <source>
        <dbReference type="ARBA" id="ARBA00004123"/>
    </source>
</evidence>
<evidence type="ECO:0000256" key="3">
    <source>
        <dbReference type="ARBA" id="ARBA00022705"/>
    </source>
</evidence>
<dbReference type="GO" id="GO:0006271">
    <property type="term" value="P:DNA strand elongation involved in DNA replication"/>
    <property type="evidence" value="ECO:0007669"/>
    <property type="project" value="TreeGrafter"/>
</dbReference>
<dbReference type="GO" id="GO:0043625">
    <property type="term" value="C:delta DNA polymerase complex"/>
    <property type="evidence" value="ECO:0007669"/>
    <property type="project" value="TreeGrafter"/>
</dbReference>
<dbReference type="PANTHER" id="PTHR10416">
    <property type="entry name" value="DNA POLYMERASE DELTA SUBUNIT 2"/>
    <property type="match status" value="1"/>
</dbReference>
<dbReference type="Pfam" id="PF18018">
    <property type="entry name" value="DNA_pol_D_N"/>
    <property type="match status" value="1"/>
</dbReference>
<evidence type="ECO:0000256" key="4">
    <source>
        <dbReference type="ARBA" id="ARBA00023242"/>
    </source>
</evidence>
<accession>A0A0P4WJE4</accession>
<organism evidence="7">
    <name type="scientific">Scylla olivacea</name>
    <name type="common">Orange mud crab</name>
    <name type="synonym">Cancer olivacea</name>
    <dbReference type="NCBI Taxonomy" id="85551"/>
    <lineage>
        <taxon>Eukaryota</taxon>
        <taxon>Metazoa</taxon>
        <taxon>Ecdysozoa</taxon>
        <taxon>Arthropoda</taxon>
        <taxon>Crustacea</taxon>
        <taxon>Multicrustacea</taxon>
        <taxon>Malacostraca</taxon>
        <taxon>Eumalacostraca</taxon>
        <taxon>Eucarida</taxon>
        <taxon>Decapoda</taxon>
        <taxon>Pleocyemata</taxon>
        <taxon>Brachyura</taxon>
        <taxon>Eubrachyura</taxon>
        <taxon>Portunoidea</taxon>
        <taxon>Portunidae</taxon>
        <taxon>Portuninae</taxon>
        <taxon>Scylla</taxon>
    </lineage>
</organism>
<evidence type="ECO:0000259" key="6">
    <source>
        <dbReference type="Pfam" id="PF18018"/>
    </source>
</evidence>
<dbReference type="Pfam" id="PF04042">
    <property type="entry name" value="DNA_pol_E_B"/>
    <property type="match status" value="1"/>
</dbReference>
<comment type="similarity">
    <text evidence="2">Belongs to the DNA polymerase delta/II small subunit family.</text>
</comment>
<dbReference type="EMBL" id="GDRN01084825">
    <property type="protein sequence ID" value="JAI61435.1"/>
    <property type="molecule type" value="Transcribed_RNA"/>
</dbReference>
<comment type="subcellular location">
    <subcellularLocation>
        <location evidence="1">Nucleus</location>
    </subcellularLocation>
</comment>
<dbReference type="PANTHER" id="PTHR10416:SF0">
    <property type="entry name" value="DNA POLYMERASE DELTA SUBUNIT 2"/>
    <property type="match status" value="1"/>
</dbReference>
<reference evidence="7" key="1">
    <citation type="submission" date="2015-09" db="EMBL/GenBank/DDBJ databases">
        <title>Scylla olivacea transcriptome.</title>
        <authorList>
            <person name="Ikhwanuddin M."/>
        </authorList>
    </citation>
    <scope>NUCLEOTIDE SEQUENCE</scope>
</reference>
<dbReference type="InterPro" id="IPR024826">
    <property type="entry name" value="DNA_pol_delta/II_ssu"/>
</dbReference>
<evidence type="ECO:0000313" key="7">
    <source>
        <dbReference type="EMBL" id="JAI61435.1"/>
    </source>
</evidence>
<evidence type="ECO:0000259" key="5">
    <source>
        <dbReference type="Pfam" id="PF04042"/>
    </source>
</evidence>
<name>A0A0P4WJE4_SCYOL</name>
<dbReference type="InterPro" id="IPR040663">
    <property type="entry name" value="DNA_pol_D_N"/>
</dbReference>
<feature type="domain" description="DNA polymerase delta subunit OB-fold" evidence="6">
    <location>
        <begin position="52"/>
        <end position="181"/>
    </location>
</feature>
<evidence type="ECO:0008006" key="8">
    <source>
        <dbReference type="Google" id="ProtNLM"/>
    </source>
</evidence>
<dbReference type="GO" id="GO:0003677">
    <property type="term" value="F:DNA binding"/>
    <property type="evidence" value="ECO:0007669"/>
    <property type="project" value="InterPro"/>
</dbReference>
<feature type="domain" description="DNA polymerase alpha/delta/epsilon subunit B" evidence="5">
    <location>
        <begin position="202"/>
        <end position="404"/>
    </location>
</feature>
<dbReference type="InterPro" id="IPR007185">
    <property type="entry name" value="DNA_pol_a/d/e_bsu"/>
</dbReference>
<proteinExistence type="inferred from homology"/>
<keyword evidence="3" id="KW-0235">DNA replication</keyword>
<dbReference type="CDD" id="cd07387">
    <property type="entry name" value="MPP_PolD2_C"/>
    <property type="match status" value="1"/>
</dbReference>
<dbReference type="AlphaFoldDB" id="A0A0P4WJE4"/>
<dbReference type="InterPro" id="IPR041863">
    <property type="entry name" value="PolD2_C"/>
</dbReference>
<sequence length="465" mass="51367">MNLKGARSSEKAEELLSVPKKMEVEQVERVTTTYTNLSKRFAVWGKKDMSRQYCLIYAARLEKMRPVVQAKARERWGNEVKVKRLHDVAGDGEVEKCIIIGTLYKKQELKPSILKEISEEHQLMPQPVVKNYVGENDEIILEDEVQRIQLIGNIDIPTLVTGLVVAVLGKASEGGKFDVEETCYAGLPDAVPREGLSQDRFVLLVSGLELSKATDHLLPLELMVDHITGLLGCPEEQEEVASICRVIIAGNSVHNTEGEKGHGDLMKVVRELDDLLLQIASSCPVDLMPGELDPTNHLLPQQPLHPCVLPKARGYSTMQGVTNPYECEVGGRVLVGTSGQNVENVSRCSTLQDPVEVMEKLCEWGHLAPTAPDSLSTYPYYKEDPFIMTQCPDIFFVGNQEAFASKVVEVSGHKVLLVSVPKFNTTGTCVLVNLKTLECQPMEFSFGLPPSAEEKTPEAEGEGEK</sequence>